<proteinExistence type="predicted"/>
<protein>
    <submittedName>
        <fullName evidence="1">Uncharacterized protein</fullName>
    </submittedName>
</protein>
<dbReference type="EMBL" id="CM046399">
    <property type="protein sequence ID" value="KAI8527466.1"/>
    <property type="molecule type" value="Genomic_DNA"/>
</dbReference>
<comment type="caution">
    <text evidence="1">The sequence shown here is derived from an EMBL/GenBank/DDBJ whole genome shotgun (WGS) entry which is preliminary data.</text>
</comment>
<gene>
    <name evidence="1" type="ORF">RHMOL_Rhmol12G0077700</name>
</gene>
<accession>A0ACC0LGS4</accession>
<evidence type="ECO:0000313" key="2">
    <source>
        <dbReference type="Proteomes" id="UP001062846"/>
    </source>
</evidence>
<sequence>MAVEDVTCGNENEARDSDAASTIASSEMESVEEKSSYADRNGNANAARDENENKIRDSISQCNIPCGKIENKNLRNDNNVMQDELPEFMVFYEENDYHVVKDICIDEGVPLKDKIVIESENDDGLCTFLLFDENQNGDATKEREDSDLLSSNGSKSSSENDYKEDDIQEWGTKDYEVNMELLLEDALKSLLENHLVDDIGNDGGSFTHVQTGEENYSATDKTVENVPREKSLKSLLKSPYSDGTEVQWQYDKSFAAQGLDPTALFLLQIPCSESECKAPSLVSTAAVPNKSSSVNDLSYDSNRDENSDDAAPLKSDSEPASHEDAISDISAVGSEIQKSQGESSFSMAAPVSGLITYSGPMSYSGSVSLRSDSSTTSTRSFAFPIGRIELLLLTYFSNRQQLMEAKSYYPAVKRGKLQQVSIIKRQDRRMQEEEQDKNGRKVGPKQRNPLRWIIPT</sequence>
<evidence type="ECO:0000313" key="1">
    <source>
        <dbReference type="EMBL" id="KAI8527466.1"/>
    </source>
</evidence>
<keyword evidence="2" id="KW-1185">Reference proteome</keyword>
<dbReference type="Proteomes" id="UP001062846">
    <property type="component" value="Chromosome 12"/>
</dbReference>
<reference evidence="1" key="1">
    <citation type="submission" date="2022-02" db="EMBL/GenBank/DDBJ databases">
        <title>Plant Genome Project.</title>
        <authorList>
            <person name="Zhang R.-G."/>
        </authorList>
    </citation>
    <scope>NUCLEOTIDE SEQUENCE</scope>
    <source>
        <strain evidence="1">AT1</strain>
    </source>
</reference>
<name>A0ACC0LGS4_RHOML</name>
<organism evidence="1 2">
    <name type="scientific">Rhododendron molle</name>
    <name type="common">Chinese azalea</name>
    <name type="synonym">Azalea mollis</name>
    <dbReference type="NCBI Taxonomy" id="49168"/>
    <lineage>
        <taxon>Eukaryota</taxon>
        <taxon>Viridiplantae</taxon>
        <taxon>Streptophyta</taxon>
        <taxon>Embryophyta</taxon>
        <taxon>Tracheophyta</taxon>
        <taxon>Spermatophyta</taxon>
        <taxon>Magnoliopsida</taxon>
        <taxon>eudicotyledons</taxon>
        <taxon>Gunneridae</taxon>
        <taxon>Pentapetalae</taxon>
        <taxon>asterids</taxon>
        <taxon>Ericales</taxon>
        <taxon>Ericaceae</taxon>
        <taxon>Ericoideae</taxon>
        <taxon>Rhodoreae</taxon>
        <taxon>Rhododendron</taxon>
    </lineage>
</organism>